<dbReference type="OrthoDB" id="9788219at2"/>
<feature type="transmembrane region" description="Helical" evidence="5">
    <location>
        <begin position="12"/>
        <end position="40"/>
    </location>
</feature>
<organism evidence="6 7">
    <name type="scientific">Pseudidiomarina salinarum</name>
    <dbReference type="NCBI Taxonomy" id="435908"/>
    <lineage>
        <taxon>Bacteria</taxon>
        <taxon>Pseudomonadati</taxon>
        <taxon>Pseudomonadota</taxon>
        <taxon>Gammaproteobacteria</taxon>
        <taxon>Alteromonadales</taxon>
        <taxon>Idiomarinaceae</taxon>
        <taxon>Pseudidiomarina</taxon>
    </lineage>
</organism>
<evidence type="ECO:0000256" key="1">
    <source>
        <dbReference type="ARBA" id="ARBA00022475"/>
    </source>
</evidence>
<dbReference type="eggNOG" id="COG2917">
    <property type="taxonomic scope" value="Bacteria"/>
</dbReference>
<comment type="subcellular location">
    <subcellularLocation>
        <location evidence="5">Cell inner membrane</location>
        <topology evidence="5">Multi-pass membrane protein</topology>
    </subcellularLocation>
</comment>
<feature type="transmembrane region" description="Helical" evidence="5">
    <location>
        <begin position="149"/>
        <end position="170"/>
    </location>
</feature>
<evidence type="ECO:0000313" key="6">
    <source>
        <dbReference type="EMBL" id="KFZ31651.1"/>
    </source>
</evidence>
<feature type="transmembrane region" description="Helical" evidence="5">
    <location>
        <begin position="52"/>
        <end position="68"/>
    </location>
</feature>
<sequence>MLFILEYLPIALFFIFYLIGDIFIATGVLMIGTVLQILCLKFMREVITPRHWIILGVVLVFGAITLFLRDEWFIKIKVTIIYVAIALLLLVGLWWRKQSPLQSLLGHEIKLPAFAWRRLTYAWVVFTLTLAAVNLYIAQYMSLDVWVNFKVFGTLAATIVFTVFTGAYMFRHHTDIEKDSKELE</sequence>
<feature type="transmembrane region" description="Helical" evidence="5">
    <location>
        <begin position="74"/>
        <end position="95"/>
    </location>
</feature>
<dbReference type="RefSeq" id="WP_034774030.1">
    <property type="nucleotide sequence ID" value="NZ_JPER01000001.1"/>
</dbReference>
<reference evidence="6 7" key="1">
    <citation type="submission" date="2014-06" db="EMBL/GenBank/DDBJ databases">
        <title>The draft genome sequence of Idiomarina salinarum ISL-52.</title>
        <authorList>
            <person name="Du J."/>
            <person name="Shao Z."/>
        </authorList>
    </citation>
    <scope>NUCLEOTIDE SEQUENCE [LARGE SCALE GENOMIC DNA]</scope>
    <source>
        <strain evidence="6 7">ISL-52</strain>
    </source>
</reference>
<keyword evidence="1 5" id="KW-1003">Cell membrane</keyword>
<dbReference type="Proteomes" id="UP000054363">
    <property type="component" value="Unassembled WGS sequence"/>
</dbReference>
<gene>
    <name evidence="5" type="primary">yciB</name>
    <name evidence="6" type="ORF">IDSA_02880</name>
</gene>
<comment type="caution">
    <text evidence="6">The sequence shown here is derived from an EMBL/GenBank/DDBJ whole genome shotgun (WGS) entry which is preliminary data.</text>
</comment>
<comment type="similarity">
    <text evidence="5">Belongs to the YciB family.</text>
</comment>
<comment type="function">
    <text evidence="5">Plays a role in cell envelope biogenesis, maintenance of cell envelope integrity and membrane homeostasis.</text>
</comment>
<evidence type="ECO:0000256" key="4">
    <source>
        <dbReference type="ARBA" id="ARBA00023136"/>
    </source>
</evidence>
<keyword evidence="3 5" id="KW-1133">Transmembrane helix</keyword>
<evidence type="ECO:0000256" key="2">
    <source>
        <dbReference type="ARBA" id="ARBA00022692"/>
    </source>
</evidence>
<accession>A0A094JGG2</accession>
<dbReference type="PANTHER" id="PTHR36917">
    <property type="entry name" value="INTRACELLULAR SEPTATION PROTEIN A-RELATED"/>
    <property type="match status" value="1"/>
</dbReference>
<keyword evidence="4 5" id="KW-0472">Membrane</keyword>
<dbReference type="STRING" id="435908.IDSA_02880"/>
<dbReference type="PANTHER" id="PTHR36917:SF1">
    <property type="entry name" value="INNER MEMBRANE-SPANNING PROTEIN YCIB"/>
    <property type="match status" value="1"/>
</dbReference>
<keyword evidence="5" id="KW-0997">Cell inner membrane</keyword>
<protein>
    <recommendedName>
        <fullName evidence="5">Inner membrane-spanning protein YciB</fullName>
    </recommendedName>
</protein>
<evidence type="ECO:0000256" key="3">
    <source>
        <dbReference type="ARBA" id="ARBA00022989"/>
    </source>
</evidence>
<name>A0A094JGG2_9GAMM</name>
<dbReference type="HAMAP" id="MF_00189">
    <property type="entry name" value="YciB"/>
    <property type="match status" value="1"/>
</dbReference>
<dbReference type="EMBL" id="JPER01000001">
    <property type="protein sequence ID" value="KFZ31651.1"/>
    <property type="molecule type" value="Genomic_DNA"/>
</dbReference>
<evidence type="ECO:0000313" key="7">
    <source>
        <dbReference type="Proteomes" id="UP000054363"/>
    </source>
</evidence>
<evidence type="ECO:0000256" key="5">
    <source>
        <dbReference type="HAMAP-Rule" id="MF_00189"/>
    </source>
</evidence>
<feature type="transmembrane region" description="Helical" evidence="5">
    <location>
        <begin position="119"/>
        <end position="137"/>
    </location>
</feature>
<dbReference type="InterPro" id="IPR006008">
    <property type="entry name" value="YciB"/>
</dbReference>
<dbReference type="AlphaFoldDB" id="A0A094JGG2"/>
<keyword evidence="7" id="KW-1185">Reference proteome</keyword>
<dbReference type="Pfam" id="PF04279">
    <property type="entry name" value="IspA"/>
    <property type="match status" value="1"/>
</dbReference>
<proteinExistence type="inferred from homology"/>
<dbReference type="GO" id="GO:0005886">
    <property type="term" value="C:plasma membrane"/>
    <property type="evidence" value="ECO:0007669"/>
    <property type="project" value="UniProtKB-SubCell"/>
</dbReference>
<keyword evidence="2 5" id="KW-0812">Transmembrane</keyword>